<sequence>MTPTRWDSSEPSAAGLAPAALRSPGRPPGPPFNKKTQDTVSPWGVSRHASFFRAPGMARSAWRALVPRMVPQDDLGVKVPCTPGKGKCWPTASVSPARGIWRKSEAKRWSEEQEADTRRHDGVRWLKSSKPGTCTERHDVNPTGISGTNSSGTNLSVVSDGSSKS</sequence>
<feature type="region of interest" description="Disordered" evidence="1">
    <location>
        <begin position="1"/>
        <end position="44"/>
    </location>
</feature>
<dbReference type="Proteomes" id="UP000198500">
    <property type="component" value="Unassembled WGS sequence"/>
</dbReference>
<name>A0A1H2SGB2_9GAMM</name>
<protein>
    <submittedName>
        <fullName evidence="2">Uncharacterized protein</fullName>
    </submittedName>
</protein>
<evidence type="ECO:0000256" key="1">
    <source>
        <dbReference type="SAM" id="MobiDB-lite"/>
    </source>
</evidence>
<proteinExistence type="predicted"/>
<evidence type="ECO:0000313" key="2">
    <source>
        <dbReference type="EMBL" id="SDW30545.1"/>
    </source>
</evidence>
<dbReference type="AlphaFoldDB" id="A0A1H2SGB2"/>
<keyword evidence="3" id="KW-1185">Reference proteome</keyword>
<feature type="region of interest" description="Disordered" evidence="1">
    <location>
        <begin position="103"/>
        <end position="165"/>
    </location>
</feature>
<feature type="compositionally biased region" description="Polar residues" evidence="1">
    <location>
        <begin position="143"/>
        <end position="165"/>
    </location>
</feature>
<dbReference type="EMBL" id="FNNI01000001">
    <property type="protein sequence ID" value="SDW30545.1"/>
    <property type="molecule type" value="Genomic_DNA"/>
</dbReference>
<gene>
    <name evidence="2" type="ORF">SAMN05443545_101553</name>
</gene>
<evidence type="ECO:0000313" key="3">
    <source>
        <dbReference type="Proteomes" id="UP000198500"/>
    </source>
</evidence>
<feature type="compositionally biased region" description="Basic and acidic residues" evidence="1">
    <location>
        <begin position="103"/>
        <end position="124"/>
    </location>
</feature>
<dbReference type="STRING" id="574349.SAMN05443545_101553"/>
<organism evidence="2 3">
    <name type="scientific">Aidingimonas halophila</name>
    <dbReference type="NCBI Taxonomy" id="574349"/>
    <lineage>
        <taxon>Bacteria</taxon>
        <taxon>Pseudomonadati</taxon>
        <taxon>Pseudomonadota</taxon>
        <taxon>Gammaproteobacteria</taxon>
        <taxon>Oceanospirillales</taxon>
        <taxon>Halomonadaceae</taxon>
        <taxon>Aidingimonas</taxon>
    </lineage>
</organism>
<accession>A0A1H2SGB2</accession>
<reference evidence="2 3" key="1">
    <citation type="submission" date="2016-10" db="EMBL/GenBank/DDBJ databases">
        <authorList>
            <person name="de Groot N.N."/>
        </authorList>
    </citation>
    <scope>NUCLEOTIDE SEQUENCE [LARGE SCALE GENOMIC DNA]</scope>
    <source>
        <strain evidence="2 3">DSM 19219</strain>
    </source>
</reference>
<feature type="compositionally biased region" description="Polar residues" evidence="1">
    <location>
        <begin position="1"/>
        <end position="11"/>
    </location>
</feature>